<evidence type="ECO:0000313" key="2">
    <source>
        <dbReference type="Proteomes" id="UP000707356"/>
    </source>
</evidence>
<sequence>MAAAQQVKEYLAYWFQLGKPLQFDRGGAILPHPVIEGNAYSPAFEACWQRVLASGGQGCYLAGTEQSIAELLSGAWDMADCARCEMPVPTRSLGIQSSACPCADLPGWPNTELPQPRSPIDSRSQLEQIRQRLAQTQN</sequence>
<dbReference type="AlphaFoldDB" id="A0A951PAC0"/>
<dbReference type="EMBL" id="JAHHHV010000064">
    <property type="protein sequence ID" value="MBW4465936.1"/>
    <property type="molecule type" value="Genomic_DNA"/>
</dbReference>
<reference evidence="1" key="1">
    <citation type="submission" date="2021-05" db="EMBL/GenBank/DDBJ databases">
        <authorList>
            <person name="Pietrasiak N."/>
            <person name="Ward R."/>
            <person name="Stajich J.E."/>
            <person name="Kurbessoian T."/>
        </authorList>
    </citation>
    <scope>NUCLEOTIDE SEQUENCE</scope>
    <source>
        <strain evidence="1">GSE-TBD4-15B</strain>
    </source>
</reference>
<proteinExistence type="predicted"/>
<evidence type="ECO:0000313" key="1">
    <source>
        <dbReference type="EMBL" id="MBW4465936.1"/>
    </source>
</evidence>
<dbReference type="Proteomes" id="UP000707356">
    <property type="component" value="Unassembled WGS sequence"/>
</dbReference>
<comment type="caution">
    <text evidence="1">The sequence shown here is derived from an EMBL/GenBank/DDBJ whole genome shotgun (WGS) entry which is preliminary data.</text>
</comment>
<organism evidence="1 2">
    <name type="scientific">Pegethrix bostrychoides GSE-TBD4-15B</name>
    <dbReference type="NCBI Taxonomy" id="2839662"/>
    <lineage>
        <taxon>Bacteria</taxon>
        <taxon>Bacillati</taxon>
        <taxon>Cyanobacteriota</taxon>
        <taxon>Cyanophyceae</taxon>
        <taxon>Oculatellales</taxon>
        <taxon>Oculatellaceae</taxon>
        <taxon>Pegethrix</taxon>
    </lineage>
</organism>
<reference evidence="1" key="2">
    <citation type="journal article" date="2022" name="Microbiol. Resour. Announc.">
        <title>Metagenome Sequencing to Explore Phylogenomics of Terrestrial Cyanobacteria.</title>
        <authorList>
            <person name="Ward R.D."/>
            <person name="Stajich J.E."/>
            <person name="Johansen J.R."/>
            <person name="Huntemann M."/>
            <person name="Clum A."/>
            <person name="Foster B."/>
            <person name="Foster B."/>
            <person name="Roux S."/>
            <person name="Palaniappan K."/>
            <person name="Varghese N."/>
            <person name="Mukherjee S."/>
            <person name="Reddy T.B.K."/>
            <person name="Daum C."/>
            <person name="Copeland A."/>
            <person name="Chen I.A."/>
            <person name="Ivanova N.N."/>
            <person name="Kyrpides N.C."/>
            <person name="Shapiro N."/>
            <person name="Eloe-Fadrosh E.A."/>
            <person name="Pietrasiak N."/>
        </authorList>
    </citation>
    <scope>NUCLEOTIDE SEQUENCE</scope>
    <source>
        <strain evidence="1">GSE-TBD4-15B</strain>
    </source>
</reference>
<accession>A0A951PAC0</accession>
<name>A0A951PAC0_9CYAN</name>
<gene>
    <name evidence="1" type="ORF">KME07_10925</name>
</gene>
<protein>
    <submittedName>
        <fullName evidence="1">Uncharacterized protein</fullName>
    </submittedName>
</protein>